<dbReference type="EMBL" id="JAWQEG010004262">
    <property type="protein sequence ID" value="KAK3862368.1"/>
    <property type="molecule type" value="Genomic_DNA"/>
</dbReference>
<evidence type="ECO:0000256" key="5">
    <source>
        <dbReference type="ARBA" id="ARBA00022475"/>
    </source>
</evidence>
<evidence type="ECO:0000313" key="12">
    <source>
        <dbReference type="EMBL" id="KAK3862368.1"/>
    </source>
</evidence>
<keyword evidence="7" id="KW-0677">Repeat</keyword>
<dbReference type="Proteomes" id="UP001286313">
    <property type="component" value="Unassembled WGS sequence"/>
</dbReference>
<dbReference type="PANTHER" id="PTHR23085">
    <property type="entry name" value="GH28348P"/>
    <property type="match status" value="1"/>
</dbReference>
<dbReference type="GO" id="GO:0005886">
    <property type="term" value="C:plasma membrane"/>
    <property type="evidence" value="ECO:0007669"/>
    <property type="project" value="UniProtKB-SubCell"/>
</dbReference>
<keyword evidence="13" id="KW-1185">Reference proteome</keyword>
<name>A0AAE1EWB9_PETCI</name>
<feature type="compositionally biased region" description="Basic and acidic residues" evidence="11">
    <location>
        <begin position="60"/>
        <end position="80"/>
    </location>
</feature>
<evidence type="ECO:0000256" key="6">
    <source>
        <dbReference type="ARBA" id="ARBA00022692"/>
    </source>
</evidence>
<comment type="caution">
    <text evidence="12">The sequence shown here is derived from an EMBL/GenBank/DDBJ whole genome shotgun (WGS) entry which is preliminary data.</text>
</comment>
<evidence type="ECO:0000256" key="11">
    <source>
        <dbReference type="SAM" id="MobiDB-lite"/>
    </source>
</evidence>
<organism evidence="12 13">
    <name type="scientific">Petrolisthes cinctipes</name>
    <name type="common">Flat porcelain crab</name>
    <dbReference type="NCBI Taxonomy" id="88211"/>
    <lineage>
        <taxon>Eukaryota</taxon>
        <taxon>Metazoa</taxon>
        <taxon>Ecdysozoa</taxon>
        <taxon>Arthropoda</taxon>
        <taxon>Crustacea</taxon>
        <taxon>Multicrustacea</taxon>
        <taxon>Malacostraca</taxon>
        <taxon>Eumalacostraca</taxon>
        <taxon>Eucarida</taxon>
        <taxon>Decapoda</taxon>
        <taxon>Pleocyemata</taxon>
        <taxon>Anomura</taxon>
        <taxon>Galatheoidea</taxon>
        <taxon>Porcellanidae</taxon>
        <taxon>Petrolisthes</taxon>
    </lineage>
</organism>
<keyword evidence="8" id="KW-0256">Endoplasmic reticulum</keyword>
<dbReference type="InterPro" id="IPR017191">
    <property type="entry name" value="Junctophilin"/>
</dbReference>
<evidence type="ECO:0000256" key="2">
    <source>
        <dbReference type="ARBA" id="ARBA00004184"/>
    </source>
</evidence>
<evidence type="ECO:0000256" key="4">
    <source>
        <dbReference type="ARBA" id="ARBA00008599"/>
    </source>
</evidence>
<keyword evidence="10" id="KW-0472">Membrane</keyword>
<sequence length="90" mass="9622">MLHVGWHGTYKGQWLRGLRHGYGVRTSAQFSQASVSRPRTAANNRGSTTSLRSDGAGDPLADRDRKVDDGRGGVRVEGEAVTRCPGGEAV</sequence>
<protein>
    <submittedName>
        <fullName evidence="12">Uncharacterized protein</fullName>
    </submittedName>
</protein>
<keyword evidence="9" id="KW-1133">Transmembrane helix</keyword>
<evidence type="ECO:0000256" key="1">
    <source>
        <dbReference type="ARBA" id="ARBA00004163"/>
    </source>
</evidence>
<comment type="similarity">
    <text evidence="4">Belongs to the junctophilin family.</text>
</comment>
<dbReference type="AlphaFoldDB" id="A0AAE1EWB9"/>
<evidence type="ECO:0000256" key="9">
    <source>
        <dbReference type="ARBA" id="ARBA00022989"/>
    </source>
</evidence>
<evidence type="ECO:0000256" key="8">
    <source>
        <dbReference type="ARBA" id="ARBA00022824"/>
    </source>
</evidence>
<proteinExistence type="inferred from homology"/>
<dbReference type="PANTHER" id="PTHR23085:SF16">
    <property type="entry name" value="GH28348P"/>
    <property type="match status" value="1"/>
</dbReference>
<keyword evidence="6" id="KW-0812">Transmembrane</keyword>
<dbReference type="GO" id="GO:0005789">
    <property type="term" value="C:endoplasmic reticulum membrane"/>
    <property type="evidence" value="ECO:0007669"/>
    <property type="project" value="UniProtKB-SubCell"/>
</dbReference>
<comment type="subcellular location">
    <subcellularLocation>
        <location evidence="3">Cell membrane</location>
    </subcellularLocation>
    <subcellularLocation>
        <location evidence="2">Endomembrane system</location>
        <topology evidence="2">Peripheral membrane protein</topology>
    </subcellularLocation>
    <subcellularLocation>
        <location evidence="1">Endoplasmic reticulum membrane</location>
        <topology evidence="1">Single-pass type IV membrane protein</topology>
    </subcellularLocation>
</comment>
<evidence type="ECO:0000256" key="3">
    <source>
        <dbReference type="ARBA" id="ARBA00004236"/>
    </source>
</evidence>
<gene>
    <name evidence="12" type="ORF">Pcinc_031770</name>
</gene>
<evidence type="ECO:0000313" key="13">
    <source>
        <dbReference type="Proteomes" id="UP001286313"/>
    </source>
</evidence>
<evidence type="ECO:0000256" key="10">
    <source>
        <dbReference type="ARBA" id="ARBA00023136"/>
    </source>
</evidence>
<feature type="region of interest" description="Disordered" evidence="11">
    <location>
        <begin position="28"/>
        <end position="90"/>
    </location>
</feature>
<feature type="compositionally biased region" description="Polar residues" evidence="11">
    <location>
        <begin position="28"/>
        <end position="52"/>
    </location>
</feature>
<dbReference type="SMART" id="SM00698">
    <property type="entry name" value="MORN"/>
    <property type="match status" value="1"/>
</dbReference>
<dbReference type="Pfam" id="PF02493">
    <property type="entry name" value="MORN"/>
    <property type="match status" value="1"/>
</dbReference>
<dbReference type="InterPro" id="IPR003409">
    <property type="entry name" value="MORN"/>
</dbReference>
<reference evidence="12" key="1">
    <citation type="submission" date="2023-10" db="EMBL/GenBank/DDBJ databases">
        <title>Genome assemblies of two species of porcelain crab, Petrolisthes cinctipes and Petrolisthes manimaculis (Anomura: Porcellanidae).</title>
        <authorList>
            <person name="Angst P."/>
        </authorList>
    </citation>
    <scope>NUCLEOTIDE SEQUENCE</scope>
    <source>
        <strain evidence="12">PB745_01</strain>
        <tissue evidence="12">Gill</tissue>
    </source>
</reference>
<keyword evidence="5" id="KW-1003">Cell membrane</keyword>
<dbReference type="GO" id="GO:0030314">
    <property type="term" value="C:junctional membrane complex"/>
    <property type="evidence" value="ECO:0007669"/>
    <property type="project" value="InterPro"/>
</dbReference>
<evidence type="ECO:0000256" key="7">
    <source>
        <dbReference type="ARBA" id="ARBA00022737"/>
    </source>
</evidence>
<accession>A0AAE1EWB9</accession>